<feature type="transmembrane region" description="Helical" evidence="10">
    <location>
        <begin position="64"/>
        <end position="87"/>
    </location>
</feature>
<dbReference type="Pfam" id="PF01741">
    <property type="entry name" value="MscL"/>
    <property type="match status" value="1"/>
</dbReference>
<evidence type="ECO:0000256" key="2">
    <source>
        <dbReference type="ARBA" id="ARBA00007254"/>
    </source>
</evidence>
<dbReference type="InterPro" id="IPR037673">
    <property type="entry name" value="MSC/AndL"/>
</dbReference>
<reference evidence="11 12" key="1">
    <citation type="submission" date="2015-07" db="EMBL/GenBank/DDBJ databases">
        <title>Whole genome sequence of Herpetosiphon geysericola DSM 7119.</title>
        <authorList>
            <person name="Hemp J."/>
            <person name="Ward L.M."/>
            <person name="Pace L.A."/>
            <person name="Fischer W.W."/>
        </authorList>
    </citation>
    <scope>NUCLEOTIDE SEQUENCE [LARGE SCALE GENOMIC DNA]</scope>
    <source>
        <strain evidence="11 12">DSM 7119</strain>
    </source>
</reference>
<dbReference type="STRING" id="70996.SE18_23455"/>
<dbReference type="SUPFAM" id="SSF81330">
    <property type="entry name" value="Gated mechanosensitive channel"/>
    <property type="match status" value="1"/>
</dbReference>
<accession>A0A0P6YH01</accession>
<dbReference type="GO" id="GO:0008381">
    <property type="term" value="F:mechanosensitive monoatomic ion channel activity"/>
    <property type="evidence" value="ECO:0007669"/>
    <property type="project" value="UniProtKB-UniRule"/>
</dbReference>
<dbReference type="PATRIC" id="fig|70996.4.peg.2521"/>
<comment type="caution">
    <text evidence="11">The sequence shown here is derived from an EMBL/GenBank/DDBJ whole genome shotgun (WGS) entry which is preliminary data.</text>
</comment>
<dbReference type="HAMAP" id="MF_00115">
    <property type="entry name" value="MscL"/>
    <property type="match status" value="1"/>
</dbReference>
<evidence type="ECO:0000313" key="12">
    <source>
        <dbReference type="Proteomes" id="UP000050277"/>
    </source>
</evidence>
<evidence type="ECO:0000256" key="6">
    <source>
        <dbReference type="ARBA" id="ARBA00022989"/>
    </source>
</evidence>
<evidence type="ECO:0000313" key="11">
    <source>
        <dbReference type="EMBL" id="KPL81566.1"/>
    </source>
</evidence>
<keyword evidence="6 10" id="KW-1133">Transmembrane helix</keyword>
<feature type="transmembrane region" description="Helical" evidence="10">
    <location>
        <begin position="21"/>
        <end position="44"/>
    </location>
</feature>
<comment type="function">
    <text evidence="10">Channel that opens in response to stretch forces in the membrane lipid bilayer. May participate in the regulation of osmotic pressure changes within the cell.</text>
</comment>
<keyword evidence="3 10" id="KW-0813">Transport</keyword>
<comment type="similarity">
    <text evidence="2 10">Belongs to the MscL family.</text>
</comment>
<proteinExistence type="inferred from homology"/>
<keyword evidence="12" id="KW-1185">Reference proteome</keyword>
<dbReference type="PROSITE" id="PS01327">
    <property type="entry name" value="MSCL"/>
    <property type="match status" value="1"/>
</dbReference>
<evidence type="ECO:0000256" key="4">
    <source>
        <dbReference type="ARBA" id="ARBA00022475"/>
    </source>
</evidence>
<evidence type="ECO:0000256" key="8">
    <source>
        <dbReference type="ARBA" id="ARBA00023136"/>
    </source>
</evidence>
<dbReference type="GO" id="GO:0005886">
    <property type="term" value="C:plasma membrane"/>
    <property type="evidence" value="ECO:0007669"/>
    <property type="project" value="UniProtKB-SubCell"/>
</dbReference>
<dbReference type="InterPro" id="IPR036019">
    <property type="entry name" value="MscL_channel"/>
</dbReference>
<evidence type="ECO:0000256" key="9">
    <source>
        <dbReference type="ARBA" id="ARBA00023303"/>
    </source>
</evidence>
<dbReference type="InterPro" id="IPR019823">
    <property type="entry name" value="Mechanosensitive_channel_CS"/>
</dbReference>
<evidence type="ECO:0000256" key="1">
    <source>
        <dbReference type="ARBA" id="ARBA00004651"/>
    </source>
</evidence>
<evidence type="ECO:0000256" key="10">
    <source>
        <dbReference type="HAMAP-Rule" id="MF_00115"/>
    </source>
</evidence>
<name>A0A0P6YH01_9CHLR</name>
<keyword evidence="7 10" id="KW-0406">Ion transport</keyword>
<evidence type="ECO:0000256" key="3">
    <source>
        <dbReference type="ARBA" id="ARBA00022448"/>
    </source>
</evidence>
<gene>
    <name evidence="10" type="primary">mscL</name>
    <name evidence="11" type="ORF">SE18_23455</name>
</gene>
<comment type="subcellular location">
    <subcellularLocation>
        <location evidence="1 10">Cell membrane</location>
        <topology evidence="1 10">Multi-pass membrane protein</topology>
    </subcellularLocation>
</comment>
<comment type="subunit">
    <text evidence="10">Homopentamer.</text>
</comment>
<evidence type="ECO:0000256" key="5">
    <source>
        <dbReference type="ARBA" id="ARBA00022692"/>
    </source>
</evidence>
<dbReference type="Proteomes" id="UP000050277">
    <property type="component" value="Unassembled WGS sequence"/>
</dbReference>
<dbReference type="PANTHER" id="PTHR30266:SF2">
    <property type="entry name" value="LARGE-CONDUCTANCE MECHANOSENSITIVE CHANNEL"/>
    <property type="match status" value="1"/>
</dbReference>
<keyword evidence="9 10" id="KW-0407">Ion channel</keyword>
<dbReference type="OrthoDB" id="9810350at2"/>
<organism evidence="11 12">
    <name type="scientific">Herpetosiphon geysericola</name>
    <dbReference type="NCBI Taxonomy" id="70996"/>
    <lineage>
        <taxon>Bacteria</taxon>
        <taxon>Bacillati</taxon>
        <taxon>Chloroflexota</taxon>
        <taxon>Chloroflexia</taxon>
        <taxon>Herpetosiphonales</taxon>
        <taxon>Herpetosiphonaceae</taxon>
        <taxon>Herpetosiphon</taxon>
    </lineage>
</organism>
<sequence>MFKEFKEFAFKGNVLDLAIGVIIGAAFGKIVTALVDNILMPLIAAFFDKPNVAELQFMVGKTPIIYGVFVQAVIDFLLVAIVLFGVVKAINITRRKQEAEAPAAPPPSEEVLLLREIRDSLQK</sequence>
<dbReference type="RefSeq" id="WP_054536880.1">
    <property type="nucleotide sequence ID" value="NZ_LGKP01000035.1"/>
</dbReference>
<keyword evidence="4 10" id="KW-1003">Cell membrane</keyword>
<dbReference type="PANTHER" id="PTHR30266">
    <property type="entry name" value="MECHANOSENSITIVE CHANNEL MSCL"/>
    <property type="match status" value="1"/>
</dbReference>
<keyword evidence="5 10" id="KW-0812">Transmembrane</keyword>
<protein>
    <recommendedName>
        <fullName evidence="10">Large-conductance mechanosensitive channel</fullName>
    </recommendedName>
</protein>
<dbReference type="InterPro" id="IPR001185">
    <property type="entry name" value="MS_channel"/>
</dbReference>
<dbReference type="PRINTS" id="PR01264">
    <property type="entry name" value="MECHCHANNEL"/>
</dbReference>
<keyword evidence="8 10" id="KW-0472">Membrane</keyword>
<dbReference type="AlphaFoldDB" id="A0A0P6YH01"/>
<dbReference type="Gene3D" id="1.10.1200.120">
    <property type="entry name" value="Large-conductance mechanosensitive channel, MscL, domain 1"/>
    <property type="match status" value="1"/>
</dbReference>
<dbReference type="NCBIfam" id="TIGR00220">
    <property type="entry name" value="mscL"/>
    <property type="match status" value="1"/>
</dbReference>
<evidence type="ECO:0000256" key="7">
    <source>
        <dbReference type="ARBA" id="ARBA00023065"/>
    </source>
</evidence>
<dbReference type="EMBL" id="LGKP01000035">
    <property type="protein sequence ID" value="KPL81566.1"/>
    <property type="molecule type" value="Genomic_DNA"/>
</dbReference>